<keyword evidence="2" id="KW-1185">Reference proteome</keyword>
<dbReference type="EMBL" id="WEGH01000002">
    <property type="protein sequence ID" value="MQY05776.1"/>
    <property type="molecule type" value="Genomic_DNA"/>
</dbReference>
<dbReference type="Proteomes" id="UP000487268">
    <property type="component" value="Unassembled WGS sequence"/>
</dbReference>
<dbReference type="InterPro" id="IPR029068">
    <property type="entry name" value="Glyas_Bleomycin-R_OHBP_Dase"/>
</dbReference>
<sequence length="121" mass="13236">MDLYSIMPVRDRTKAREWFGVFFGRPADEVIGAEHLWQVGENAWIVVDDREVRAGRVGMAMVTLGVTGLDTILERLAAHGIGHEPVETYSNGVRHVVVLDPDGNSLSLAEPPAVSIRGEDA</sequence>
<dbReference type="RefSeq" id="WP_207709733.1">
    <property type="nucleotide sequence ID" value="NZ_WEGH01000002.1"/>
</dbReference>
<organism evidence="1 2">
    <name type="scientific">Actinomadura macrotermitis</name>
    <dbReference type="NCBI Taxonomy" id="2585200"/>
    <lineage>
        <taxon>Bacteria</taxon>
        <taxon>Bacillati</taxon>
        <taxon>Actinomycetota</taxon>
        <taxon>Actinomycetes</taxon>
        <taxon>Streptosporangiales</taxon>
        <taxon>Thermomonosporaceae</taxon>
        <taxon>Actinomadura</taxon>
    </lineage>
</organism>
<dbReference type="SUPFAM" id="SSF54593">
    <property type="entry name" value="Glyoxalase/Bleomycin resistance protein/Dihydroxybiphenyl dioxygenase"/>
    <property type="match status" value="1"/>
</dbReference>
<proteinExistence type="predicted"/>
<dbReference type="Gene3D" id="3.10.180.10">
    <property type="entry name" value="2,3-Dihydroxybiphenyl 1,2-Dioxygenase, domain 1"/>
    <property type="match status" value="1"/>
</dbReference>
<evidence type="ECO:0008006" key="3">
    <source>
        <dbReference type="Google" id="ProtNLM"/>
    </source>
</evidence>
<dbReference type="CDD" id="cd06587">
    <property type="entry name" value="VOC"/>
    <property type="match status" value="1"/>
</dbReference>
<evidence type="ECO:0000313" key="2">
    <source>
        <dbReference type="Proteomes" id="UP000487268"/>
    </source>
</evidence>
<comment type="caution">
    <text evidence="1">The sequence shown here is derived from an EMBL/GenBank/DDBJ whole genome shotgun (WGS) entry which is preliminary data.</text>
</comment>
<accession>A0A7K0BXG9</accession>
<dbReference type="AlphaFoldDB" id="A0A7K0BXG9"/>
<gene>
    <name evidence="1" type="ORF">ACRB68_38530</name>
</gene>
<protein>
    <recommendedName>
        <fullName evidence="3">VOC domain-containing protein</fullName>
    </recommendedName>
</protein>
<evidence type="ECO:0000313" key="1">
    <source>
        <dbReference type="EMBL" id="MQY05776.1"/>
    </source>
</evidence>
<reference evidence="1 2" key="1">
    <citation type="submission" date="2019-10" db="EMBL/GenBank/DDBJ databases">
        <title>Actinomadura rubteroloni sp. nov. and Actinomadura macrotermitis sp. nov., isolated from the gut of fungus growing-termite Macrotermes natalensis.</title>
        <authorList>
            <person name="Benndorf R."/>
            <person name="Martin K."/>
            <person name="Kuefner M."/>
            <person name="De Beer W."/>
            <person name="Kaster A.-K."/>
            <person name="Vollmers J."/>
            <person name="Poulsen M."/>
            <person name="Beemelmanns C."/>
        </authorList>
    </citation>
    <scope>NUCLEOTIDE SEQUENCE [LARGE SCALE GENOMIC DNA]</scope>
    <source>
        <strain evidence="1 2">RB68</strain>
    </source>
</reference>
<name>A0A7K0BXG9_9ACTN</name>